<sequence length="476" mass="49457">MAGDAASEVMEGYPAAPVGGTSLQCRQGNRLWLENLSGRDASVAVTVGSETSQILPQTASDFTLLTNTLAGSSGSVSIAINGQSCTPIAGLRPELLTCPEDVTVGLVTGRARTTPNPLSGAERGIPVELNAAEADLSQFLPDGMTVANTEIDMVFVGMAAEGPGAMPPGLHDVDSTSDAEAQWLAQSLISNTISSVGNEAGVVISFGLQTGQSSPGQVRTALKEVIWNGRFYVRQIAAWGGQSAIIFKGAARSRSFLTAISYGLRNSKMSYLSSYALGMEAVQNPSARSIGQVAQTAAKGNLIGFVIASHSDVSEFIRREDPEKNWGELLGALSVTFVKVWAAGFVGILGAAAAASVALAVGAAAVPVAVVVGLGVGIAIGAGLFFDWLDNITGFKAAARRIGHKFGLAVQKGFSAVSAFVERISTSAEGIIDGWFQSFSNNLRQNDPNGWCALFCSSSLDQARAWQRAFTGRGGW</sequence>
<feature type="transmembrane region" description="Helical" evidence="1">
    <location>
        <begin position="359"/>
        <end position="386"/>
    </location>
</feature>
<organism evidence="2 3">
    <name type="scientific">Paracoccus alcaliphilus</name>
    <dbReference type="NCBI Taxonomy" id="34002"/>
    <lineage>
        <taxon>Bacteria</taxon>
        <taxon>Pseudomonadati</taxon>
        <taxon>Pseudomonadota</taxon>
        <taxon>Alphaproteobacteria</taxon>
        <taxon>Rhodobacterales</taxon>
        <taxon>Paracoccaceae</taxon>
        <taxon>Paracoccus</taxon>
    </lineage>
</organism>
<evidence type="ECO:0000256" key="1">
    <source>
        <dbReference type="SAM" id="Phobius"/>
    </source>
</evidence>
<keyword evidence="3" id="KW-1185">Reference proteome</keyword>
<dbReference type="RefSeq" id="WP_090615248.1">
    <property type="nucleotide sequence ID" value="NZ_FODE01000030.1"/>
</dbReference>
<keyword evidence="1" id="KW-1133">Transmembrane helix</keyword>
<accession>A0A1H8LHE9</accession>
<evidence type="ECO:0000313" key="2">
    <source>
        <dbReference type="EMBL" id="SEO04208.1"/>
    </source>
</evidence>
<evidence type="ECO:0000313" key="3">
    <source>
        <dbReference type="Proteomes" id="UP000199054"/>
    </source>
</evidence>
<feature type="transmembrane region" description="Helical" evidence="1">
    <location>
        <begin position="329"/>
        <end position="353"/>
    </location>
</feature>
<name>A0A1H8LHE9_9RHOB</name>
<protein>
    <submittedName>
        <fullName evidence="2">Uncharacterized protein</fullName>
    </submittedName>
</protein>
<keyword evidence="1" id="KW-0472">Membrane</keyword>
<proteinExistence type="predicted"/>
<dbReference type="EMBL" id="FODE01000030">
    <property type="protein sequence ID" value="SEO04208.1"/>
    <property type="molecule type" value="Genomic_DNA"/>
</dbReference>
<dbReference type="STRING" id="34002.SAMN04489859_103045"/>
<gene>
    <name evidence="2" type="ORF">SAMN04489859_103045</name>
</gene>
<reference evidence="2 3" key="1">
    <citation type="submission" date="2016-10" db="EMBL/GenBank/DDBJ databases">
        <authorList>
            <person name="de Groot N.N."/>
        </authorList>
    </citation>
    <scope>NUCLEOTIDE SEQUENCE [LARGE SCALE GENOMIC DNA]</scope>
    <source>
        <strain evidence="2 3">DSM 8512</strain>
    </source>
</reference>
<keyword evidence="1" id="KW-0812">Transmembrane</keyword>
<dbReference type="Proteomes" id="UP000199054">
    <property type="component" value="Unassembled WGS sequence"/>
</dbReference>
<dbReference type="AlphaFoldDB" id="A0A1H8LHE9"/>
<dbReference type="OrthoDB" id="5847251at2"/>